<protein>
    <submittedName>
        <fullName evidence="2">LAMI_0H06018g1_1</fullName>
    </submittedName>
</protein>
<feature type="region of interest" description="Disordered" evidence="1">
    <location>
        <begin position="1007"/>
        <end position="1031"/>
    </location>
</feature>
<reference evidence="3" key="1">
    <citation type="submission" date="2016-03" db="EMBL/GenBank/DDBJ databases">
        <authorList>
            <person name="Devillers H."/>
        </authorList>
    </citation>
    <scope>NUCLEOTIDE SEQUENCE [LARGE SCALE GENOMIC DNA]</scope>
</reference>
<feature type="compositionally biased region" description="Low complexity" evidence="1">
    <location>
        <begin position="60"/>
        <end position="100"/>
    </location>
</feature>
<feature type="region of interest" description="Disordered" evidence="1">
    <location>
        <begin position="1074"/>
        <end position="1131"/>
    </location>
</feature>
<accession>A0A1G4KFP6</accession>
<dbReference type="InterPro" id="IPR032675">
    <property type="entry name" value="LRR_dom_sf"/>
</dbReference>
<feature type="compositionally biased region" description="Polar residues" evidence="1">
    <location>
        <begin position="1122"/>
        <end position="1131"/>
    </location>
</feature>
<feature type="compositionally biased region" description="Basic and acidic residues" evidence="1">
    <location>
        <begin position="1106"/>
        <end position="1115"/>
    </location>
</feature>
<organism evidence="2 3">
    <name type="scientific">Lachancea mirantina</name>
    <dbReference type="NCBI Taxonomy" id="1230905"/>
    <lineage>
        <taxon>Eukaryota</taxon>
        <taxon>Fungi</taxon>
        <taxon>Dikarya</taxon>
        <taxon>Ascomycota</taxon>
        <taxon>Saccharomycotina</taxon>
        <taxon>Saccharomycetes</taxon>
        <taxon>Saccharomycetales</taxon>
        <taxon>Saccharomycetaceae</taxon>
        <taxon>Lachancea</taxon>
    </lineage>
</organism>
<feature type="compositionally biased region" description="Low complexity" evidence="1">
    <location>
        <begin position="1013"/>
        <end position="1026"/>
    </location>
</feature>
<dbReference type="AlphaFoldDB" id="A0A1G4KFP6"/>
<dbReference type="Gene3D" id="3.80.10.10">
    <property type="entry name" value="Ribonuclease Inhibitor"/>
    <property type="match status" value="1"/>
</dbReference>
<evidence type="ECO:0000313" key="2">
    <source>
        <dbReference type="EMBL" id="SCV03169.1"/>
    </source>
</evidence>
<dbReference type="EMBL" id="LT598468">
    <property type="protein sequence ID" value="SCV03169.1"/>
    <property type="molecule type" value="Genomic_DNA"/>
</dbReference>
<dbReference type="SUPFAM" id="SSF52047">
    <property type="entry name" value="RNI-like"/>
    <property type="match status" value="1"/>
</dbReference>
<feature type="compositionally biased region" description="Basic and acidic residues" evidence="1">
    <location>
        <begin position="157"/>
        <end position="170"/>
    </location>
</feature>
<gene>
    <name evidence="2" type="ORF">LAMI_0H06018G</name>
</gene>
<feature type="region of interest" description="Disordered" evidence="1">
    <location>
        <begin position="146"/>
        <end position="189"/>
    </location>
</feature>
<feature type="compositionally biased region" description="Low complexity" evidence="1">
    <location>
        <begin position="37"/>
        <end position="51"/>
    </location>
</feature>
<keyword evidence="3" id="KW-1185">Reference proteome</keyword>
<dbReference type="Proteomes" id="UP000191024">
    <property type="component" value="Chromosome H"/>
</dbReference>
<proteinExistence type="predicted"/>
<name>A0A1G4KFP6_9SACH</name>
<dbReference type="OrthoDB" id="8436363at2759"/>
<evidence type="ECO:0000256" key="1">
    <source>
        <dbReference type="SAM" id="MobiDB-lite"/>
    </source>
</evidence>
<feature type="compositionally biased region" description="Low complexity" evidence="1">
    <location>
        <begin position="1085"/>
        <end position="1103"/>
    </location>
</feature>
<sequence>MGNFLDVDVDVDWLYKGKRKHKEPRKDVRKEVRKPRSSSVSNGSLSHSNISAASVGDTKVPAAAAVPVQPATTAAAAAAAPPPRQTQAQAQTQILPQTPARKSSGSVRTSVDGEAEGSGLRRSVSNGEKARKSLFGSLFRRNSNSAADKITPSLGLKGDKKDGGSEKPEKSAAMSIPKVRSRSASNSSGTQPLAAAMAHYLKEPSSPEVRDPPPIHEERVVLNRNTRRESTPIESLSKINLGRVRFAVDQFGMDPPQQIPSRKPRRGNVLVPEDMISSTPSISVGITNTQGSIEQASSQYSKDSRDYKIALDAHRRALQESNKHQQEAHYAAQRIATEVSNFKTKAGSGAPATASTSAAANAATAVPVIDEKMRNLEIDKPIHMHENHFQEDIDSHASSADDKLTLDRIYTRCCHLREILPIPSTLRQVKNRTAPLQTLKFLNPRPTLIDILSFCDFISIVPIHNIIFDNVYLSPEMFRIVMSSLVNSKFVEKVGLRNVTIDAAGWKLLCKFLLMNESIVKLDISQTKIKSDTREELLRSNMDWQLFINILQLRRGRPLEELLINGIKFESLDTFIHLLNAYAMAGVGNKKRLGLAQCDLNAQQLKFIFTWASDYKVQGVDLAFNDLSDFIKPLVGKLSTLSFPDLQYFTLNNTNIQSAYDAALVLRSLSKLPNLYFLDLSSLPQIFPDILPYLNKYLPRFANLKRLHIDNEDFSGRELAMMASILTKCKELLHVSILNLPKEALSTGACAGLYDFVRQSSKVTNLDVDYANIPDEISSRIALSLMRRMQHDFEFDEVASQDDLLFDGTLLAETAENMFEKFNNFEGIETDATRRYLLKRYWEKFTRVDHNVQNTIDQLFEKRSKGELNLQGKENLLRLLLLENSLSNILDVLKSHPQVAEMVGIETTAGQTLTDSDPMTASVDTENGAQVRPHLMATDSGRTIDLTTGRPILSKTSSHVSLVGKKQEEEEGEFHKWGFFVQQQRSIYPDNPPEKPAHIKEVTKTNDEQVFKSSSSSPGPTQQPPQALVGRVPTGAELKDAVMRAKGIKSIEELIQNVNHNRVTLDNIYGHPVHPMSSHSDESAQKASIISAAFKSSESGSDISSDEEKNEKVDETYDIVLNNLSRTRSNK</sequence>
<feature type="region of interest" description="Disordered" evidence="1">
    <location>
        <begin position="17"/>
        <end position="128"/>
    </location>
</feature>
<evidence type="ECO:0000313" key="3">
    <source>
        <dbReference type="Proteomes" id="UP000191024"/>
    </source>
</evidence>